<dbReference type="PANTHER" id="PTHR23417">
    <property type="entry name" value="3-DEOXY-D-MANNO-OCTULOSONIC-ACID TRANSFERASE/TRNA GUANINE-N 7 - -METHYLTRANSFERASE"/>
    <property type="match status" value="1"/>
</dbReference>
<keyword evidence="5" id="KW-0489">Methyltransferase</keyword>
<keyword evidence="4" id="KW-0820">tRNA-binding</keyword>
<evidence type="ECO:0000256" key="7">
    <source>
        <dbReference type="ARBA" id="ARBA00022691"/>
    </source>
</evidence>
<evidence type="ECO:0000256" key="12">
    <source>
        <dbReference type="SAM" id="MobiDB-lite"/>
    </source>
</evidence>
<dbReference type="PROSITE" id="PS51625">
    <property type="entry name" value="SAM_MT_TRMB"/>
    <property type="match status" value="1"/>
</dbReference>
<dbReference type="EC" id="2.1.1.33" evidence="3"/>
<dbReference type="FunFam" id="3.40.50.150:FF:000060">
    <property type="entry name" value="tRNA (guanine-N(7)-)-methyltransferase"/>
    <property type="match status" value="1"/>
</dbReference>
<comment type="caution">
    <text evidence="13">The sequence shown here is derived from an EMBL/GenBank/DDBJ whole genome shotgun (WGS) entry which is preliminary data.</text>
</comment>
<dbReference type="InterPro" id="IPR029063">
    <property type="entry name" value="SAM-dependent_MTases_sf"/>
</dbReference>
<dbReference type="InterPro" id="IPR003358">
    <property type="entry name" value="tRNA_(Gua-N-7)_MeTrfase_Trmb"/>
</dbReference>
<dbReference type="GO" id="GO:0005634">
    <property type="term" value="C:nucleus"/>
    <property type="evidence" value="ECO:0007669"/>
    <property type="project" value="UniProtKB-SubCell"/>
</dbReference>
<dbReference type="Proteomes" id="UP001177023">
    <property type="component" value="Unassembled WGS sequence"/>
</dbReference>
<evidence type="ECO:0000313" key="13">
    <source>
        <dbReference type="EMBL" id="CAJ0573487.1"/>
    </source>
</evidence>
<evidence type="ECO:0000256" key="8">
    <source>
        <dbReference type="ARBA" id="ARBA00022694"/>
    </source>
</evidence>
<dbReference type="Gene3D" id="3.40.50.150">
    <property type="entry name" value="Vaccinia Virus protein VP39"/>
    <property type="match status" value="1"/>
</dbReference>
<evidence type="ECO:0000256" key="4">
    <source>
        <dbReference type="ARBA" id="ARBA00022555"/>
    </source>
</evidence>
<dbReference type="PANTHER" id="PTHR23417:SF16">
    <property type="entry name" value="TRNA (GUANINE-N(7)-)-METHYLTRANSFERASE"/>
    <property type="match status" value="1"/>
</dbReference>
<feature type="region of interest" description="Disordered" evidence="12">
    <location>
        <begin position="29"/>
        <end position="61"/>
    </location>
</feature>
<keyword evidence="14" id="KW-1185">Reference proteome</keyword>
<dbReference type="GO" id="GO:0008176">
    <property type="term" value="F:tRNA (guanine(46)-N7)-methyltransferase activity"/>
    <property type="evidence" value="ECO:0007669"/>
    <property type="project" value="UniProtKB-EC"/>
</dbReference>
<evidence type="ECO:0000256" key="1">
    <source>
        <dbReference type="ARBA" id="ARBA00000142"/>
    </source>
</evidence>
<dbReference type="AlphaFoldDB" id="A0AA36CS75"/>
<evidence type="ECO:0000313" key="14">
    <source>
        <dbReference type="Proteomes" id="UP001177023"/>
    </source>
</evidence>
<dbReference type="GO" id="GO:0000049">
    <property type="term" value="F:tRNA binding"/>
    <property type="evidence" value="ECO:0007669"/>
    <property type="project" value="UniProtKB-KW"/>
</dbReference>
<dbReference type="EMBL" id="CATQJA010002619">
    <property type="protein sequence ID" value="CAJ0573487.1"/>
    <property type="molecule type" value="Genomic_DNA"/>
</dbReference>
<organism evidence="13 14">
    <name type="scientific">Mesorhabditis spiculigera</name>
    <dbReference type="NCBI Taxonomy" id="96644"/>
    <lineage>
        <taxon>Eukaryota</taxon>
        <taxon>Metazoa</taxon>
        <taxon>Ecdysozoa</taxon>
        <taxon>Nematoda</taxon>
        <taxon>Chromadorea</taxon>
        <taxon>Rhabditida</taxon>
        <taxon>Rhabditina</taxon>
        <taxon>Rhabditomorpha</taxon>
        <taxon>Rhabditoidea</taxon>
        <taxon>Rhabditidae</taxon>
        <taxon>Mesorhabditinae</taxon>
        <taxon>Mesorhabditis</taxon>
    </lineage>
</organism>
<comment type="subcellular location">
    <subcellularLocation>
        <location evidence="2">Nucleus</location>
    </subcellularLocation>
</comment>
<comment type="catalytic activity">
    <reaction evidence="1">
        <text>guanosine(46) in tRNA + S-adenosyl-L-methionine = N(7)-methylguanosine(46) in tRNA + S-adenosyl-L-homocysteine</text>
        <dbReference type="Rhea" id="RHEA:42708"/>
        <dbReference type="Rhea" id="RHEA-COMP:10188"/>
        <dbReference type="Rhea" id="RHEA-COMP:10189"/>
        <dbReference type="ChEBI" id="CHEBI:57856"/>
        <dbReference type="ChEBI" id="CHEBI:59789"/>
        <dbReference type="ChEBI" id="CHEBI:74269"/>
        <dbReference type="ChEBI" id="CHEBI:74480"/>
        <dbReference type="EC" id="2.1.1.33"/>
    </reaction>
</comment>
<sequence>MTSTDAPELIRPEVRRLGAEEVQELRAQIFAPEAQENVEPEEKSDEPPSKMQKLDGPKGLPQKKYYRQRAHSNPHSDHDIDYPRNPAEMDWHKYYGDYSNGRKVEFADIGCGYGGLLFKLSPMFPESLMLGIELRVKVSDFVMDKIAALRLQALEAGDTCVGFKNLACIRSNAMKYLPNYFTKGQLSKMFFLYPDPHFKKRKHKWRIITREMLGEYAYVLRPGGIIYTISDVEELSQWMVKELSRHPLFERLTDEEEKADPVTALIYESTEEGQKVTRNKGDKFAAVFRRLPDPEPAEQ</sequence>
<keyword evidence="7" id="KW-0949">S-adenosyl-L-methionine</keyword>
<feature type="non-terminal residue" evidence="13">
    <location>
        <position position="1"/>
    </location>
</feature>
<dbReference type="NCBIfam" id="TIGR00091">
    <property type="entry name" value="tRNA (guanosine(46)-N7)-methyltransferase TrmB"/>
    <property type="match status" value="1"/>
</dbReference>
<evidence type="ECO:0000256" key="2">
    <source>
        <dbReference type="ARBA" id="ARBA00004123"/>
    </source>
</evidence>
<evidence type="ECO:0000256" key="10">
    <source>
        <dbReference type="ARBA" id="ARBA00023242"/>
    </source>
</evidence>
<dbReference type="SUPFAM" id="SSF53335">
    <property type="entry name" value="S-adenosyl-L-methionine-dependent methyltransferases"/>
    <property type="match status" value="1"/>
</dbReference>
<feature type="compositionally biased region" description="Basic and acidic residues" evidence="12">
    <location>
        <begin position="45"/>
        <end position="56"/>
    </location>
</feature>
<comment type="pathway">
    <text evidence="11">tRNA modification; N(7)-methylguanine-tRNA biosynthesis.</text>
</comment>
<name>A0AA36CS75_9BILA</name>
<dbReference type="InterPro" id="IPR025763">
    <property type="entry name" value="Trm8_euk"/>
</dbReference>
<protein>
    <recommendedName>
        <fullName evidence="3">tRNA (guanine(46)-N(7))-methyltransferase</fullName>
        <ecNumber evidence="3">2.1.1.33</ecNumber>
    </recommendedName>
</protein>
<dbReference type="GO" id="GO:0106143">
    <property type="term" value="C:tRNA (m7G46) methyltransferase complex"/>
    <property type="evidence" value="ECO:0007669"/>
    <property type="project" value="UniProtKB-ARBA"/>
</dbReference>
<reference evidence="13" key="1">
    <citation type="submission" date="2023-06" db="EMBL/GenBank/DDBJ databases">
        <authorList>
            <person name="Delattre M."/>
        </authorList>
    </citation>
    <scope>NUCLEOTIDE SEQUENCE</scope>
    <source>
        <strain evidence="13">AF72</strain>
    </source>
</reference>
<keyword evidence="6" id="KW-0808">Transferase</keyword>
<dbReference type="Pfam" id="PF02390">
    <property type="entry name" value="Methyltransf_4"/>
    <property type="match status" value="1"/>
</dbReference>
<accession>A0AA36CS75</accession>
<proteinExistence type="inferred from homology"/>
<evidence type="ECO:0000256" key="3">
    <source>
        <dbReference type="ARBA" id="ARBA00011977"/>
    </source>
</evidence>
<keyword evidence="10" id="KW-0539">Nucleus</keyword>
<evidence type="ECO:0000256" key="5">
    <source>
        <dbReference type="ARBA" id="ARBA00022603"/>
    </source>
</evidence>
<gene>
    <name evidence="13" type="ORF">MSPICULIGERA_LOCUS11844</name>
</gene>
<evidence type="ECO:0000256" key="11">
    <source>
        <dbReference type="ARBA" id="ARBA00060552"/>
    </source>
</evidence>
<keyword evidence="8" id="KW-0819">tRNA processing</keyword>
<keyword evidence="9" id="KW-0694">RNA-binding</keyword>
<dbReference type="HAMAP" id="MF_03055">
    <property type="entry name" value="tRNA_methyltr_TrmB_euk"/>
    <property type="match status" value="1"/>
</dbReference>
<evidence type="ECO:0000256" key="6">
    <source>
        <dbReference type="ARBA" id="ARBA00022679"/>
    </source>
</evidence>
<evidence type="ECO:0000256" key="9">
    <source>
        <dbReference type="ARBA" id="ARBA00022884"/>
    </source>
</evidence>